<dbReference type="STRING" id="6265.A0A0B2URE9"/>
<keyword evidence="4 6" id="KW-1133">Transmembrane helix</keyword>
<evidence type="ECO:0000313" key="9">
    <source>
        <dbReference type="Proteomes" id="UP000031036"/>
    </source>
</evidence>
<feature type="chain" id="PRO_5002095678" evidence="7">
    <location>
        <begin position="23"/>
        <end position="105"/>
    </location>
</feature>
<comment type="similarity">
    <text evidence="2">Belongs to the nucleobase:cation symporter-2 (NCS2) (TC 2.A.40) family.</text>
</comment>
<keyword evidence="5 6" id="KW-0472">Membrane</keyword>
<gene>
    <name evidence="8" type="primary">slc23a2</name>
    <name evidence="8" type="ORF">Tcan_02078</name>
</gene>
<evidence type="ECO:0000256" key="2">
    <source>
        <dbReference type="ARBA" id="ARBA00008821"/>
    </source>
</evidence>
<evidence type="ECO:0000256" key="5">
    <source>
        <dbReference type="ARBA" id="ARBA00023136"/>
    </source>
</evidence>
<evidence type="ECO:0000256" key="4">
    <source>
        <dbReference type="ARBA" id="ARBA00022989"/>
    </source>
</evidence>
<protein>
    <submittedName>
        <fullName evidence="8">Solute carrier family 23 member 2</fullName>
    </submittedName>
</protein>
<comment type="subcellular location">
    <subcellularLocation>
        <location evidence="1">Membrane</location>
        <topology evidence="1">Multi-pass membrane protein</topology>
    </subcellularLocation>
</comment>
<keyword evidence="7" id="KW-0732">Signal</keyword>
<evidence type="ECO:0000313" key="8">
    <source>
        <dbReference type="EMBL" id="KHN71779.1"/>
    </source>
</evidence>
<evidence type="ECO:0000256" key="7">
    <source>
        <dbReference type="SAM" id="SignalP"/>
    </source>
</evidence>
<dbReference type="OrthoDB" id="1641903at2759"/>
<feature type="transmembrane region" description="Helical" evidence="6">
    <location>
        <begin position="82"/>
        <end position="100"/>
    </location>
</feature>
<proteinExistence type="inferred from homology"/>
<dbReference type="GO" id="GO:0022857">
    <property type="term" value="F:transmembrane transporter activity"/>
    <property type="evidence" value="ECO:0007669"/>
    <property type="project" value="InterPro"/>
</dbReference>
<keyword evidence="9" id="KW-1185">Reference proteome</keyword>
<organism evidence="8 9">
    <name type="scientific">Toxocara canis</name>
    <name type="common">Canine roundworm</name>
    <dbReference type="NCBI Taxonomy" id="6265"/>
    <lineage>
        <taxon>Eukaryota</taxon>
        <taxon>Metazoa</taxon>
        <taxon>Ecdysozoa</taxon>
        <taxon>Nematoda</taxon>
        <taxon>Chromadorea</taxon>
        <taxon>Rhabditida</taxon>
        <taxon>Spirurina</taxon>
        <taxon>Ascaridomorpha</taxon>
        <taxon>Ascaridoidea</taxon>
        <taxon>Toxocaridae</taxon>
        <taxon>Toxocara</taxon>
    </lineage>
</organism>
<comment type="caution">
    <text evidence="8">The sequence shown here is derived from an EMBL/GenBank/DDBJ whole genome shotgun (WGS) entry which is preliminary data.</text>
</comment>
<dbReference type="Proteomes" id="UP000031036">
    <property type="component" value="Unassembled WGS sequence"/>
</dbReference>
<dbReference type="InterPro" id="IPR006043">
    <property type="entry name" value="NCS2"/>
</dbReference>
<accession>A0A0B2URE9</accession>
<evidence type="ECO:0000256" key="3">
    <source>
        <dbReference type="ARBA" id="ARBA00022692"/>
    </source>
</evidence>
<sequence length="105" mass="11081">MVIAGLMLIFLGVFTKLGAVLSTIPDPLVGGVLASSMAMVGGVAIANVQQVDLKSSRNIAILGFSLMVGMIVPSYFKDHPIVTGSFIFFLVPLPPMHFTVSSCRI</sequence>
<evidence type="ECO:0000256" key="1">
    <source>
        <dbReference type="ARBA" id="ARBA00004141"/>
    </source>
</evidence>
<reference evidence="8 9" key="1">
    <citation type="submission" date="2014-11" db="EMBL/GenBank/DDBJ databases">
        <title>Genetic blueprint of the zoonotic pathogen Toxocara canis.</title>
        <authorList>
            <person name="Zhu X.-Q."/>
            <person name="Korhonen P.K."/>
            <person name="Cai H."/>
            <person name="Young N.D."/>
            <person name="Nejsum P."/>
            <person name="von Samson-Himmelstjerna G."/>
            <person name="Boag P.R."/>
            <person name="Tan P."/>
            <person name="Li Q."/>
            <person name="Min J."/>
            <person name="Yang Y."/>
            <person name="Wang X."/>
            <person name="Fang X."/>
            <person name="Hall R.S."/>
            <person name="Hofmann A."/>
            <person name="Sternberg P.W."/>
            <person name="Jex A.R."/>
            <person name="Gasser R.B."/>
        </authorList>
    </citation>
    <scope>NUCLEOTIDE SEQUENCE [LARGE SCALE GENOMIC DNA]</scope>
    <source>
        <strain evidence="8">PN_DK_2014</strain>
    </source>
</reference>
<evidence type="ECO:0000256" key="6">
    <source>
        <dbReference type="SAM" id="Phobius"/>
    </source>
</evidence>
<feature type="signal peptide" evidence="7">
    <location>
        <begin position="1"/>
        <end position="22"/>
    </location>
</feature>
<dbReference type="PANTHER" id="PTHR11119">
    <property type="entry name" value="XANTHINE-URACIL / VITAMIN C PERMEASE FAMILY MEMBER"/>
    <property type="match status" value="1"/>
</dbReference>
<name>A0A0B2URE9_TOXCA</name>
<feature type="transmembrane region" description="Helical" evidence="6">
    <location>
        <begin position="59"/>
        <end position="76"/>
    </location>
</feature>
<dbReference type="AlphaFoldDB" id="A0A0B2URE9"/>
<dbReference type="EMBL" id="JPKZ01020691">
    <property type="protein sequence ID" value="KHN71779.1"/>
    <property type="molecule type" value="Genomic_DNA"/>
</dbReference>
<keyword evidence="3 6" id="KW-0812">Transmembrane</keyword>
<dbReference type="GO" id="GO:0016020">
    <property type="term" value="C:membrane"/>
    <property type="evidence" value="ECO:0007669"/>
    <property type="project" value="UniProtKB-SubCell"/>
</dbReference>
<dbReference type="Pfam" id="PF00860">
    <property type="entry name" value="Xan_ur_permease"/>
    <property type="match status" value="1"/>
</dbReference>
<feature type="transmembrane region" description="Helical" evidence="6">
    <location>
        <begin position="28"/>
        <end position="47"/>
    </location>
</feature>